<dbReference type="VEuPathDB" id="FungiDB:FUN_022543"/>
<organism evidence="1 2">
    <name type="scientific">Rhizophagus irregularis</name>
    <dbReference type="NCBI Taxonomy" id="588596"/>
    <lineage>
        <taxon>Eukaryota</taxon>
        <taxon>Fungi</taxon>
        <taxon>Fungi incertae sedis</taxon>
        <taxon>Mucoromycota</taxon>
        <taxon>Glomeromycotina</taxon>
        <taxon>Glomeromycetes</taxon>
        <taxon>Glomerales</taxon>
        <taxon>Glomeraceae</taxon>
        <taxon>Rhizophagus</taxon>
    </lineage>
</organism>
<protein>
    <recommendedName>
        <fullName evidence="3">F-box domain-containing protein</fullName>
    </recommendedName>
</protein>
<evidence type="ECO:0000313" key="1">
    <source>
        <dbReference type="EMBL" id="PKK78389.1"/>
    </source>
</evidence>
<dbReference type="VEuPathDB" id="FungiDB:RhiirA1_437474"/>
<accession>A0A2N1NWW8</accession>
<reference evidence="1 2" key="2">
    <citation type="submission" date="2017-10" db="EMBL/GenBank/DDBJ databases">
        <title>Extensive intraspecific genome diversity in a model arbuscular mycorrhizal fungus.</title>
        <authorList>
            <person name="Chen E.C.H."/>
            <person name="Morin E."/>
            <person name="Baudet D."/>
            <person name="Noel J."/>
            <person name="Ndikumana S."/>
            <person name="Charron P."/>
            <person name="St-Onge C."/>
            <person name="Giorgi J."/>
            <person name="Grigoriev I.V."/>
            <person name="Roux C."/>
            <person name="Martin F.M."/>
            <person name="Corradi N."/>
        </authorList>
    </citation>
    <scope>NUCLEOTIDE SEQUENCE [LARGE SCALE GENOMIC DNA]</scope>
    <source>
        <strain evidence="1 2">C2</strain>
    </source>
</reference>
<comment type="caution">
    <text evidence="1">The sequence shown here is derived from an EMBL/GenBank/DDBJ whole genome shotgun (WGS) entry which is preliminary data.</text>
</comment>
<dbReference type="SUPFAM" id="SSF52047">
    <property type="entry name" value="RNI-like"/>
    <property type="match status" value="1"/>
</dbReference>
<dbReference type="VEuPathDB" id="FungiDB:RhiirFUN_025518"/>
<evidence type="ECO:0008006" key="3">
    <source>
        <dbReference type="Google" id="ProtNLM"/>
    </source>
</evidence>
<dbReference type="Proteomes" id="UP000233469">
    <property type="component" value="Unassembled WGS sequence"/>
</dbReference>
<dbReference type="InterPro" id="IPR032675">
    <property type="entry name" value="LRR_dom_sf"/>
</dbReference>
<dbReference type="EMBL" id="LLXL01000084">
    <property type="protein sequence ID" value="PKK78389.1"/>
    <property type="molecule type" value="Genomic_DNA"/>
</dbReference>
<dbReference type="VEuPathDB" id="FungiDB:FUN_022542"/>
<gene>
    <name evidence="1" type="ORF">RhiirC2_843510</name>
</gene>
<sequence length="588" mass="69257">MASFLLLECLEKVFLNLLDETLLGTNCHTNISTRDLYSCTLVSRHWCRISTPVLYAYPFNHFRRLAYSRFYYNVPNLLLSYFKLIRTLLNCIPKSEIEQINLSNSHDEQNLLSEVFHFDEKFYSSKPMFNYITFIRSLIFDKLLSDSDKLVRYRKIWFPPFISDINITENQFSKISIHIINYFVKFLCEYCNNLITLEFPFSIQNDEFFNDTIELLFGKNCNGNNKLNDLKQLYYTKNYGNERGKDLYLTFSNNVFNLNLLYNEKINSIEEANSLSQFISSQKKLQHIILSENRRDSAYYVLFGYTVLDTIFILMNRLSHEFEKYWRTDTCVQACNSNIDSYYNIVLNSLSAQSESLQTLEFNYIPFGKINKEALNSLCLLKNIRVLKLHNCIRIDDNLIAWAKNLTRLEVFELVKYQIRNVSEGFLIQLLQSSSNTLIRLVVNYKKSDFQSLLQQIPLHLNSLIHLDLAKIYSDELILIFKSCTRLVYISVILSNDELWGIRFMNLGKLIPRNLLKIQLKEMDRLLFDNKQLKCFFEECVNNDSKLKYLEIIGNCDNIKKEYSDVANDFSIQLITYSPVLPTPVPFL</sequence>
<dbReference type="AlphaFoldDB" id="A0A2N1NWW8"/>
<dbReference type="Gene3D" id="3.80.10.10">
    <property type="entry name" value="Ribonuclease Inhibitor"/>
    <property type="match status" value="1"/>
</dbReference>
<reference evidence="1 2" key="1">
    <citation type="submission" date="2016-04" db="EMBL/GenBank/DDBJ databases">
        <title>Genome analyses suggest a sexual origin of heterokaryosis in a supposedly ancient asexual fungus.</title>
        <authorList>
            <person name="Ropars J."/>
            <person name="Sedzielewska K."/>
            <person name="Noel J."/>
            <person name="Charron P."/>
            <person name="Farinelli L."/>
            <person name="Marton T."/>
            <person name="Kruger M."/>
            <person name="Pelin A."/>
            <person name="Brachmann A."/>
            <person name="Corradi N."/>
        </authorList>
    </citation>
    <scope>NUCLEOTIDE SEQUENCE [LARGE SCALE GENOMIC DNA]</scope>
    <source>
        <strain evidence="1 2">C2</strain>
    </source>
</reference>
<proteinExistence type="predicted"/>
<evidence type="ECO:0000313" key="2">
    <source>
        <dbReference type="Proteomes" id="UP000233469"/>
    </source>
</evidence>
<name>A0A2N1NWW8_9GLOM</name>